<accession>A0A3L8DQ70</accession>
<dbReference type="OrthoDB" id="10251508at2759"/>
<dbReference type="GO" id="GO:0046475">
    <property type="term" value="P:glycerophospholipid catabolic process"/>
    <property type="evidence" value="ECO:0007669"/>
    <property type="project" value="TreeGrafter"/>
</dbReference>
<dbReference type="GO" id="GO:0046513">
    <property type="term" value="P:ceramide biosynthetic process"/>
    <property type="evidence" value="ECO:0007669"/>
    <property type="project" value="TreeGrafter"/>
</dbReference>
<evidence type="ECO:0000256" key="1">
    <source>
        <dbReference type="ARBA" id="ARBA00004167"/>
    </source>
</evidence>
<sequence>MAASTDVATIRAQRYLNEPLVERCRDLAILIDESSTTELQHVFPLLIDSLFGIVDNIGWGLHLITLRKNPLEYEALCHFLSPQGPMFSLCYKLLPDCYLKYNFPVSYLPSKIRSMLEEAVISPFYLDKIKDDQGTRVPSALSMNPFEYYIFHFAYHLCNPWLQLQQQENVWMNWETVYVQLAHCYLYHFLPRDNSTVLPMIGPYIKKTPPRKLTQSPEFRRDCHRLQTPRLLRTSILSPGSSPATGVPQQQCLPQVWRSETVVQVFLDFWLEYTEEQVGTSQCSSYLPTIPRRQSIHSGEHIRLVRAFIKTLHEFTNSATGDKSAMDELKRIILPSVQGKIYTFLRKAIYHWPLDSSFRLILEAWLSFIQPWRYIPGVTYTKEGKAEAEEERGKIHEPGRWISFVANNLLAYTAIFQQLLPRFMRTDLVAPKNALMLFRVTKVFSQPHLARMICEVESCMDDVGLSKGRLTTNQWTSIVRQQILELEGPTYQYVPIFSSAITSQIVWFLSTIKQAHLTATSLVEALETRRRGKHFLLSLWEFFNCEDYSSDDINIEERRRVPVLLATAQQQLIDIFQIKLEDIPQVAIVADQEYHDSILSTSFCHQSQMESSFDSSRPGTFVPLQEGRQTCRYIEYMGDPELQPVRTNECAFLVRNFYKLCCYVNLKYRHEITALYNKRSFFGSVCRQLVTPPTTVVKLPKRTPSGFTSGYEERLPPRLSLRPLASYTFLASMLFGIFLAWCANYGPFTFLGLASWIWIMYVLIRAALYHCFPSDANTFRPNPGVFPVSR</sequence>
<dbReference type="PANTHER" id="PTHR12988:SF6">
    <property type="entry name" value="SPHINGOMYELIN PHOSPHODIESTERASE 4"/>
    <property type="match status" value="1"/>
</dbReference>
<dbReference type="Pfam" id="PF14724">
    <property type="entry name" value="mit_SMPDase"/>
    <property type="match status" value="2"/>
</dbReference>
<dbReference type="EMBL" id="QOIP01000005">
    <property type="protein sequence ID" value="RLU22392.1"/>
    <property type="molecule type" value="Genomic_DNA"/>
</dbReference>
<dbReference type="GO" id="GO:0050290">
    <property type="term" value="F:sphingomyelin phosphodiesterase D activity"/>
    <property type="evidence" value="ECO:0007669"/>
    <property type="project" value="InterPro"/>
</dbReference>
<dbReference type="InterPro" id="IPR024129">
    <property type="entry name" value="Sphingomy_SMPD4"/>
</dbReference>
<dbReference type="GO" id="GO:0006685">
    <property type="term" value="P:sphingomyelin catabolic process"/>
    <property type="evidence" value="ECO:0007669"/>
    <property type="project" value="TreeGrafter"/>
</dbReference>
<keyword evidence="4 5" id="KW-0472">Membrane</keyword>
<gene>
    <name evidence="6" type="ORF">DMN91_004670</name>
</gene>
<dbReference type="GO" id="GO:0016020">
    <property type="term" value="C:membrane"/>
    <property type="evidence" value="ECO:0007669"/>
    <property type="project" value="UniProtKB-SubCell"/>
</dbReference>
<evidence type="ECO:0000256" key="4">
    <source>
        <dbReference type="ARBA" id="ARBA00023136"/>
    </source>
</evidence>
<feature type="transmembrane region" description="Helical" evidence="5">
    <location>
        <begin position="750"/>
        <end position="769"/>
    </location>
</feature>
<name>A0A3L8DQ70_OOCBI</name>
<evidence type="ECO:0008006" key="7">
    <source>
        <dbReference type="Google" id="ProtNLM"/>
    </source>
</evidence>
<keyword evidence="2 5" id="KW-0812">Transmembrane</keyword>
<dbReference type="PANTHER" id="PTHR12988">
    <property type="entry name" value="SPHINGOMYELIN PHOSPHODIESTERASE 4"/>
    <property type="match status" value="1"/>
</dbReference>
<proteinExistence type="predicted"/>
<comment type="subcellular location">
    <subcellularLocation>
        <location evidence="1">Membrane</location>
        <topology evidence="1">Single-pass membrane protein</topology>
    </subcellularLocation>
</comment>
<evidence type="ECO:0000256" key="5">
    <source>
        <dbReference type="SAM" id="Phobius"/>
    </source>
</evidence>
<evidence type="ECO:0000313" key="6">
    <source>
        <dbReference type="EMBL" id="RLU22392.1"/>
    </source>
</evidence>
<feature type="transmembrane region" description="Helical" evidence="5">
    <location>
        <begin position="724"/>
        <end position="743"/>
    </location>
</feature>
<reference evidence="6" key="2">
    <citation type="submission" date="2018-07" db="EMBL/GenBank/DDBJ databases">
        <authorList>
            <person name="Mckenzie S.K."/>
            <person name="Kronauer D.J.C."/>
        </authorList>
    </citation>
    <scope>NUCLEOTIDE SEQUENCE</scope>
    <source>
        <strain evidence="6">Clonal line C1</strain>
    </source>
</reference>
<organism evidence="6">
    <name type="scientific">Ooceraea biroi</name>
    <name type="common">Clonal raider ant</name>
    <name type="synonym">Cerapachys biroi</name>
    <dbReference type="NCBI Taxonomy" id="2015173"/>
    <lineage>
        <taxon>Eukaryota</taxon>
        <taxon>Metazoa</taxon>
        <taxon>Ecdysozoa</taxon>
        <taxon>Arthropoda</taxon>
        <taxon>Hexapoda</taxon>
        <taxon>Insecta</taxon>
        <taxon>Pterygota</taxon>
        <taxon>Neoptera</taxon>
        <taxon>Endopterygota</taxon>
        <taxon>Hymenoptera</taxon>
        <taxon>Apocrita</taxon>
        <taxon>Aculeata</taxon>
        <taxon>Formicoidea</taxon>
        <taxon>Formicidae</taxon>
        <taxon>Dorylinae</taxon>
        <taxon>Ooceraea</taxon>
    </lineage>
</organism>
<comment type="caution">
    <text evidence="6">The sequence shown here is derived from an EMBL/GenBank/DDBJ whole genome shotgun (WGS) entry which is preliminary data.</text>
</comment>
<evidence type="ECO:0000256" key="2">
    <source>
        <dbReference type="ARBA" id="ARBA00022692"/>
    </source>
</evidence>
<protein>
    <recommendedName>
        <fullName evidence="7">Sphingomyelin phosphodiesterase 4</fullName>
    </recommendedName>
</protein>
<dbReference type="Proteomes" id="UP000279307">
    <property type="component" value="Chromosome 5"/>
</dbReference>
<reference evidence="6" key="1">
    <citation type="journal article" date="2018" name="Genome Res.">
        <title>The genomic architecture and molecular evolution of ant odorant receptors.</title>
        <authorList>
            <person name="McKenzie S.K."/>
            <person name="Kronauer D.J.C."/>
        </authorList>
    </citation>
    <scope>NUCLEOTIDE SEQUENCE [LARGE SCALE GENOMIC DNA]</scope>
    <source>
        <strain evidence="6">Clonal line C1</strain>
    </source>
</reference>
<dbReference type="AlphaFoldDB" id="A0A3L8DQ70"/>
<evidence type="ECO:0000256" key="3">
    <source>
        <dbReference type="ARBA" id="ARBA00022989"/>
    </source>
</evidence>
<keyword evidence="3 5" id="KW-1133">Transmembrane helix</keyword>